<dbReference type="EMBL" id="JAEHOE010000003">
    <property type="protein sequence ID" value="KAG2500762.1"/>
    <property type="molecule type" value="Genomic_DNA"/>
</dbReference>
<organism evidence="1 2">
    <name type="scientific">Edaphochlamys debaryana</name>
    <dbReference type="NCBI Taxonomy" id="47281"/>
    <lineage>
        <taxon>Eukaryota</taxon>
        <taxon>Viridiplantae</taxon>
        <taxon>Chlorophyta</taxon>
        <taxon>core chlorophytes</taxon>
        <taxon>Chlorophyceae</taxon>
        <taxon>CS clade</taxon>
        <taxon>Chlamydomonadales</taxon>
        <taxon>Chlamydomonadales incertae sedis</taxon>
        <taxon>Edaphochlamys</taxon>
    </lineage>
</organism>
<dbReference type="AlphaFoldDB" id="A0A835YD52"/>
<reference evidence="1" key="1">
    <citation type="journal article" date="2020" name="bioRxiv">
        <title>Comparative genomics of Chlamydomonas.</title>
        <authorList>
            <person name="Craig R.J."/>
            <person name="Hasan A.R."/>
            <person name="Ness R.W."/>
            <person name="Keightley P.D."/>
        </authorList>
    </citation>
    <scope>NUCLEOTIDE SEQUENCE</scope>
    <source>
        <strain evidence="1">CCAP 11/70</strain>
    </source>
</reference>
<evidence type="ECO:0000313" key="2">
    <source>
        <dbReference type="Proteomes" id="UP000612055"/>
    </source>
</evidence>
<sequence>MAPYIPAFKLSEGNISMEHPGAAKASDVDSSLLLRIGNTLKCARHLKEVRFAAVPDEELAKLIKHEHLAVSALAGSAPQDDLADRLTASLTAVLDAKFVDFKKDMQQYVDAKFVDFKQYVDDKFVDFKQYVDDKFAGQEVLITVHNSNTLARVYNSGVLQNATLMPVKKECRPSLPSRAALGAVPPPNISLATRQNLKVLTGAQIDQLEEFYEERFAGQDMVARREALGVFLGAIV</sequence>
<gene>
    <name evidence="1" type="ORF">HYH03_001524</name>
</gene>
<proteinExistence type="predicted"/>
<dbReference type="Proteomes" id="UP000612055">
    <property type="component" value="Unassembled WGS sequence"/>
</dbReference>
<name>A0A835YD52_9CHLO</name>
<comment type="caution">
    <text evidence="1">The sequence shown here is derived from an EMBL/GenBank/DDBJ whole genome shotgun (WGS) entry which is preliminary data.</text>
</comment>
<evidence type="ECO:0000313" key="1">
    <source>
        <dbReference type="EMBL" id="KAG2500762.1"/>
    </source>
</evidence>
<keyword evidence="2" id="KW-1185">Reference proteome</keyword>
<protein>
    <submittedName>
        <fullName evidence="1">Uncharacterized protein</fullName>
    </submittedName>
</protein>
<accession>A0A835YD52</accession>